<dbReference type="Pfam" id="PF08242">
    <property type="entry name" value="Methyltransf_12"/>
    <property type="match status" value="1"/>
</dbReference>
<name>A0AAW3U5S4_XANEU</name>
<dbReference type="Proteomes" id="UP001304429">
    <property type="component" value="Chromosome"/>
</dbReference>
<dbReference type="AlphaFoldDB" id="A0AAW3U5S4"/>
<organism evidence="2 4">
    <name type="scientific">Xanthomonas euvesicatoria</name>
    <dbReference type="NCBI Taxonomy" id="456327"/>
    <lineage>
        <taxon>Bacteria</taxon>
        <taxon>Pseudomonadati</taxon>
        <taxon>Pseudomonadota</taxon>
        <taxon>Gammaproteobacteria</taxon>
        <taxon>Lysobacterales</taxon>
        <taxon>Lysobacteraceae</taxon>
        <taxon>Xanthomonas</taxon>
    </lineage>
</organism>
<dbReference type="Proteomes" id="UP000576603">
    <property type="component" value="Unassembled WGS sequence"/>
</dbReference>
<dbReference type="InterPro" id="IPR029063">
    <property type="entry name" value="SAM-dependent_MTases_sf"/>
</dbReference>
<dbReference type="EMBL" id="CP137539">
    <property type="protein sequence ID" value="WOP57342.1"/>
    <property type="molecule type" value="Genomic_DNA"/>
</dbReference>
<dbReference type="CDD" id="cd02440">
    <property type="entry name" value="AdoMet_MTases"/>
    <property type="match status" value="1"/>
</dbReference>
<dbReference type="InterPro" id="IPR013217">
    <property type="entry name" value="Methyltransf_12"/>
</dbReference>
<evidence type="ECO:0000259" key="1">
    <source>
        <dbReference type="Pfam" id="PF08242"/>
    </source>
</evidence>
<protein>
    <submittedName>
        <fullName evidence="3">Methyltransferase domain-containing protein</fullName>
    </submittedName>
    <submittedName>
        <fullName evidence="2">SAM-dependent methyltransferase</fullName>
    </submittedName>
</protein>
<evidence type="ECO:0000313" key="3">
    <source>
        <dbReference type="EMBL" id="WOP57342.1"/>
    </source>
</evidence>
<dbReference type="RefSeq" id="WP_031424947.1">
    <property type="nucleotide sequence ID" value="NZ_CAVLHJ010000028.1"/>
</dbReference>
<evidence type="ECO:0000313" key="2">
    <source>
        <dbReference type="EMBL" id="MBB4723875.1"/>
    </source>
</evidence>
<dbReference type="PANTHER" id="PTHR43861">
    <property type="entry name" value="TRANS-ACONITATE 2-METHYLTRANSFERASE-RELATED"/>
    <property type="match status" value="1"/>
</dbReference>
<reference evidence="3" key="2">
    <citation type="submission" date="2023-10" db="EMBL/GenBank/DDBJ databases">
        <title>Comparative Genomic Analysis of Tomato Bacterial Spot Xanthomonads Reveals A New Lineage of Xanthomonas euvesicatoria.</title>
        <authorList>
            <person name="Huang C.-J."/>
            <person name="Wu T.-L."/>
            <person name="Wu Y.-L."/>
            <person name="Wang R.-S."/>
            <person name="Lin Y.-C."/>
        </authorList>
    </citation>
    <scope>NUCLEOTIDE SEQUENCE</scope>
    <source>
        <strain evidence="3">T0319-01</strain>
    </source>
</reference>
<dbReference type="GO" id="GO:0008168">
    <property type="term" value="F:methyltransferase activity"/>
    <property type="evidence" value="ECO:0007669"/>
    <property type="project" value="UniProtKB-KW"/>
</dbReference>
<keyword evidence="2" id="KW-0489">Methyltransferase</keyword>
<sequence>MNDLLVAAGYVLPADVAVWRREGYDSIDYSDGDNSEDGLLATLRAAADVSVFSAELAVACVDWPSRYHLSTERANLLRPFAQYLQPGARILEIGAGCGAITRYLGESGADVLALEGSLRRASIARERTRELRNVAVVAERFQDFAVAERFDVVTLIGVLEYASLFSDAENPALHMLQAARELLAPGGRLILAIENQLGLKYMAGVPEDHLGHPMVGIENRYQPRGARTYGRSELDGLLREAGYGRSRFSAPLPDYKMPATIVTERGLSADPAHFDAGALAAQAVRRDPQLTPTTFNLQRVWPVVASNGLALDLANSFLVEAVAEDVVMAEQTELAYHYSTQRLASYARETLFVVEPDRSLRVRARRLSDLPPAEGGVRLHVQSDSDYFQGVLLVDGIRAALAKPGWTRNDIVAEARRYLHALAQVLHDDGHVVSLDSADSILPDDYLDATPSNLLCTADGRIVYFDREWVVERPTLGWLLLRSLLFTYGGSVVATMAEGEPINLRTLLLDVFVDVFASVPNGNFDLWVDRELVFQRQVTGKDQRDAIEGMLDVSVPRTAGHVPGGDGRHLEIADGFASLQHSLNLAGQHGVNMYASIAQLHTSLGDGLAYMQPTLQRIEAVVQQLAEGQGALHDRLVATDGRLVESIQHWGTQQSELTARLGGALEKIESSEALRALESKLDAMAEIQNQQMAMLVKMQGRRWWKLR</sequence>
<accession>A0AAW3U5S4</accession>
<keyword evidence="2" id="KW-0808">Transferase</keyword>
<dbReference type="SUPFAM" id="SSF53335">
    <property type="entry name" value="S-adenosyl-L-methionine-dependent methyltransferases"/>
    <property type="match status" value="1"/>
</dbReference>
<dbReference type="GO" id="GO:0032259">
    <property type="term" value="P:methylation"/>
    <property type="evidence" value="ECO:0007669"/>
    <property type="project" value="UniProtKB-KW"/>
</dbReference>
<evidence type="ECO:0000313" key="4">
    <source>
        <dbReference type="Proteomes" id="UP000576603"/>
    </source>
</evidence>
<dbReference type="EMBL" id="JACHNL010000004">
    <property type="protein sequence ID" value="MBB4723875.1"/>
    <property type="molecule type" value="Genomic_DNA"/>
</dbReference>
<reference evidence="2 4" key="1">
    <citation type="submission" date="2020-08" db="EMBL/GenBank/DDBJ databases">
        <title>Studying the diversity of plant-associated saprophytic bacteria and their role in host health and plant-pathogen interactions.</title>
        <authorList>
            <person name="Potnis N."/>
        </authorList>
    </citation>
    <scope>NUCLEOTIDE SEQUENCE [LARGE SCALE GENOMIC DNA]</scope>
    <source>
        <strain evidence="2 4">CFBP 7922</strain>
    </source>
</reference>
<gene>
    <name evidence="2" type="ORF">FHY32_002230</name>
    <name evidence="3" type="ORF">R5577_03975</name>
</gene>
<dbReference type="Gene3D" id="3.40.50.150">
    <property type="entry name" value="Vaccinia Virus protein VP39"/>
    <property type="match status" value="1"/>
</dbReference>
<proteinExistence type="predicted"/>
<feature type="domain" description="Methyltransferase type 12" evidence="1">
    <location>
        <begin position="91"/>
        <end position="189"/>
    </location>
</feature>